<proteinExistence type="predicted"/>
<evidence type="ECO:0000313" key="1">
    <source>
        <dbReference type="Proteomes" id="UP000887580"/>
    </source>
</evidence>
<organism evidence="1 2">
    <name type="scientific">Panagrolaimus sp. PS1159</name>
    <dbReference type="NCBI Taxonomy" id="55785"/>
    <lineage>
        <taxon>Eukaryota</taxon>
        <taxon>Metazoa</taxon>
        <taxon>Ecdysozoa</taxon>
        <taxon>Nematoda</taxon>
        <taxon>Chromadorea</taxon>
        <taxon>Rhabditida</taxon>
        <taxon>Tylenchina</taxon>
        <taxon>Panagrolaimomorpha</taxon>
        <taxon>Panagrolaimoidea</taxon>
        <taxon>Panagrolaimidae</taxon>
        <taxon>Panagrolaimus</taxon>
    </lineage>
</organism>
<accession>A0AC35FXS7</accession>
<evidence type="ECO:0000313" key="2">
    <source>
        <dbReference type="WBParaSite" id="PS1159_v2.g22072.t1"/>
    </source>
</evidence>
<sequence>MPNIKSILFAQKQKLFSISRRSFQTDLLPEGAKAYINGKWMDSIGGTTFEVKNPYSKEVITEIANCDQSDAQIAVQAAREAFYKWGFETTGKERGAILNKWYQILTQKEAQLGELLTLEQGKALGEAKGEIQYSASYFDYYAGEARRIRGEIIPAPVLNRQHFHTREPIGVVAVITPWNFPSAMIARKAAAAFAAGCTLVVKPAAETPLSALALAQTAEEAGLPKGCFNVIPADHERIGGISKFLCESHDVNCISFTGSTGVGRLLLSQSASTVKRVCLELGGNAPFIVFESADIDVAVQSAIASKFRCSGQTCVSANRFYIHSKVHDSFVQKLGDAMSKFVCGNGLDSKTTQGPLIHEKAVEKVQKLVDDAVSKGAKIVKGGKVIEGTNLYEPTILTNVNESMNIANEEIFGPVVAIQSFETEDEAIQKANSTRLGLAAYFFTTCMKQTFRVSRRIESGMIGINEGAISSAEAAFGGVKESGLGREGGSQGIDEFTNTKYICLNTK</sequence>
<name>A0AC35FXS7_9BILA</name>
<reference evidence="2" key="1">
    <citation type="submission" date="2022-11" db="UniProtKB">
        <authorList>
            <consortium name="WormBaseParasite"/>
        </authorList>
    </citation>
    <scope>IDENTIFICATION</scope>
</reference>
<protein>
    <submittedName>
        <fullName evidence="2">Aldehyde dehydrogenase domain-containing protein</fullName>
    </submittedName>
</protein>
<dbReference type="Proteomes" id="UP000887580">
    <property type="component" value="Unplaced"/>
</dbReference>
<dbReference type="WBParaSite" id="PS1159_v2.g22072.t1">
    <property type="protein sequence ID" value="PS1159_v2.g22072.t1"/>
    <property type="gene ID" value="PS1159_v2.g22072"/>
</dbReference>